<dbReference type="Gene3D" id="2.170.270.10">
    <property type="entry name" value="SET domain"/>
    <property type="match status" value="1"/>
</dbReference>
<dbReference type="EMBL" id="BAAARV010000137">
    <property type="protein sequence ID" value="GAA2393834.1"/>
    <property type="molecule type" value="Genomic_DNA"/>
</dbReference>
<dbReference type="InterPro" id="IPR046341">
    <property type="entry name" value="SET_dom_sf"/>
</dbReference>
<dbReference type="Proteomes" id="UP001501444">
    <property type="component" value="Unassembled WGS sequence"/>
</dbReference>
<dbReference type="InterPro" id="IPR001214">
    <property type="entry name" value="SET_dom"/>
</dbReference>
<feature type="domain" description="SET" evidence="1">
    <location>
        <begin position="13"/>
        <end position="123"/>
    </location>
</feature>
<evidence type="ECO:0000259" key="1">
    <source>
        <dbReference type="PROSITE" id="PS50280"/>
    </source>
</evidence>
<proteinExistence type="predicted"/>
<dbReference type="Pfam" id="PF00856">
    <property type="entry name" value="SET"/>
    <property type="match status" value="1"/>
</dbReference>
<accession>A0ABN3I440</accession>
<organism evidence="2 3">
    <name type="scientific">Dactylosporangium salmoneum</name>
    <dbReference type="NCBI Taxonomy" id="53361"/>
    <lineage>
        <taxon>Bacteria</taxon>
        <taxon>Bacillati</taxon>
        <taxon>Actinomycetota</taxon>
        <taxon>Actinomycetes</taxon>
        <taxon>Micromonosporales</taxon>
        <taxon>Micromonosporaceae</taxon>
        <taxon>Dactylosporangium</taxon>
    </lineage>
</organism>
<dbReference type="RefSeq" id="WP_344620504.1">
    <property type="nucleotide sequence ID" value="NZ_BAAARV010000137.1"/>
</dbReference>
<sequence>MPDAPEPDCWLHPDAEVRPSAIEGAGLFARAPIAAGTAVSRLGGRLVTWPDLRDLLDDAARQPGHPYVDTITVTETLHLVLPPGRPNGKGNHSCDPNLWWIDAYTLAARRPIAADEELTNDYATSTAAPGFTMRCECRGPLCRGVVTGGDWQLPELRRRYGPHWVPALLDLIHQPGSSA</sequence>
<dbReference type="SUPFAM" id="SSF82199">
    <property type="entry name" value="SET domain"/>
    <property type="match status" value="1"/>
</dbReference>
<evidence type="ECO:0000313" key="3">
    <source>
        <dbReference type="Proteomes" id="UP001501444"/>
    </source>
</evidence>
<gene>
    <name evidence="2" type="ORF">GCM10010170_107180</name>
</gene>
<comment type="caution">
    <text evidence="2">The sequence shown here is derived from an EMBL/GenBank/DDBJ whole genome shotgun (WGS) entry which is preliminary data.</text>
</comment>
<name>A0ABN3I440_9ACTN</name>
<reference evidence="2 3" key="1">
    <citation type="journal article" date="2019" name="Int. J. Syst. Evol. Microbiol.">
        <title>The Global Catalogue of Microorganisms (GCM) 10K type strain sequencing project: providing services to taxonomists for standard genome sequencing and annotation.</title>
        <authorList>
            <consortium name="The Broad Institute Genomics Platform"/>
            <consortium name="The Broad Institute Genome Sequencing Center for Infectious Disease"/>
            <person name="Wu L."/>
            <person name="Ma J."/>
        </authorList>
    </citation>
    <scope>NUCLEOTIDE SEQUENCE [LARGE SCALE GENOMIC DNA]</scope>
    <source>
        <strain evidence="2 3">JCM 3272</strain>
    </source>
</reference>
<keyword evidence="3" id="KW-1185">Reference proteome</keyword>
<evidence type="ECO:0000313" key="2">
    <source>
        <dbReference type="EMBL" id="GAA2393834.1"/>
    </source>
</evidence>
<protein>
    <recommendedName>
        <fullName evidence="1">SET domain-containing protein</fullName>
    </recommendedName>
</protein>
<dbReference type="PROSITE" id="PS50280">
    <property type="entry name" value="SET"/>
    <property type="match status" value="1"/>
</dbReference>